<dbReference type="EMBL" id="UINC01017931">
    <property type="protein sequence ID" value="SVA74866.1"/>
    <property type="molecule type" value="Genomic_DNA"/>
</dbReference>
<keyword evidence="1" id="KW-0812">Transmembrane</keyword>
<name>A0A381YCN0_9ZZZZ</name>
<keyword evidence="1" id="KW-0472">Membrane</keyword>
<organism evidence="2">
    <name type="scientific">marine metagenome</name>
    <dbReference type="NCBI Taxonomy" id="408172"/>
    <lineage>
        <taxon>unclassified sequences</taxon>
        <taxon>metagenomes</taxon>
        <taxon>ecological metagenomes</taxon>
    </lineage>
</organism>
<protein>
    <recommendedName>
        <fullName evidence="3">ABC3 transporter permease protein domain-containing protein</fullName>
    </recommendedName>
</protein>
<proteinExistence type="predicted"/>
<feature type="transmembrane region" description="Helical" evidence="1">
    <location>
        <begin position="16"/>
        <end position="36"/>
    </location>
</feature>
<reference evidence="2" key="1">
    <citation type="submission" date="2018-05" db="EMBL/GenBank/DDBJ databases">
        <authorList>
            <person name="Lanie J.A."/>
            <person name="Ng W.-L."/>
            <person name="Kazmierczak K.M."/>
            <person name="Andrzejewski T.M."/>
            <person name="Davidsen T.M."/>
            <person name="Wayne K.J."/>
            <person name="Tettelin H."/>
            <person name="Glass J.I."/>
            <person name="Rusch D."/>
            <person name="Podicherti R."/>
            <person name="Tsui H.-C.T."/>
            <person name="Winkler M.E."/>
        </authorList>
    </citation>
    <scope>NUCLEOTIDE SEQUENCE</scope>
</reference>
<gene>
    <name evidence="2" type="ORF">METZ01_LOCUS127720</name>
</gene>
<evidence type="ECO:0000313" key="2">
    <source>
        <dbReference type="EMBL" id="SVA74866.1"/>
    </source>
</evidence>
<keyword evidence="1" id="KW-1133">Transmembrane helix</keyword>
<dbReference type="AlphaFoldDB" id="A0A381YCN0"/>
<evidence type="ECO:0008006" key="3">
    <source>
        <dbReference type="Google" id="ProtNLM"/>
    </source>
</evidence>
<evidence type="ECO:0000256" key="1">
    <source>
        <dbReference type="SAM" id="Phobius"/>
    </source>
</evidence>
<accession>A0A381YCN0</accession>
<sequence>MTHWGEWTLLLDQDSIWAASWVCALIGVVFGVFPAIKASKLDPMEALTIE</sequence>